<proteinExistence type="predicted"/>
<dbReference type="InterPro" id="IPR011990">
    <property type="entry name" value="TPR-like_helical_dom_sf"/>
</dbReference>
<dbReference type="EMBL" id="NWQG01000022">
    <property type="protein sequence ID" value="PDQ22199.1"/>
    <property type="molecule type" value="Genomic_DNA"/>
</dbReference>
<evidence type="ECO:0000313" key="2">
    <source>
        <dbReference type="Proteomes" id="UP000219182"/>
    </source>
</evidence>
<dbReference type="Gene3D" id="1.20.58.320">
    <property type="entry name" value="TPR-like"/>
    <property type="match status" value="1"/>
</dbReference>
<accession>A0A2A6FJT1</accession>
<dbReference type="Gene3D" id="1.25.40.10">
    <property type="entry name" value="Tetratricopeptide repeat domain"/>
    <property type="match status" value="1"/>
</dbReference>
<dbReference type="Pfam" id="PF06041">
    <property type="entry name" value="DUF924"/>
    <property type="match status" value="1"/>
</dbReference>
<dbReference type="SUPFAM" id="SSF48452">
    <property type="entry name" value="TPR-like"/>
    <property type="match status" value="1"/>
</dbReference>
<keyword evidence="2" id="KW-1185">Reference proteome</keyword>
<evidence type="ECO:0000313" key="1">
    <source>
        <dbReference type="EMBL" id="PDQ22199.1"/>
    </source>
</evidence>
<evidence type="ECO:0008006" key="3">
    <source>
        <dbReference type="Google" id="ProtNLM"/>
    </source>
</evidence>
<gene>
    <name evidence="1" type="ORF">CN311_04625</name>
</gene>
<name>A0A2A6FJT1_9HYPH</name>
<dbReference type="AlphaFoldDB" id="A0A2A6FJT1"/>
<reference evidence="1 2" key="1">
    <citation type="submission" date="2017-09" db="EMBL/GenBank/DDBJ databases">
        <title>Mesorhizobum sanjuanii sp. nov. isolated from nodules of Lotus tenuis in saline-alkaline lowlands of Flooding Pampa.</title>
        <authorList>
            <person name="Sannazzaro A.I."/>
            <person name="Torres Tejerizo G.A."/>
            <person name="Fontana F."/>
            <person name="Cumpa Velazquez L.M."/>
            <person name="Hansen L."/>
            <person name="Pistorio M."/>
            <person name="Estrella M.J."/>
        </authorList>
    </citation>
    <scope>NUCLEOTIDE SEQUENCE [LARGE SCALE GENOMIC DNA]</scope>
    <source>
        <strain evidence="1 2">BSA136</strain>
    </source>
</reference>
<sequence>MSMEAIATLEPNGWSGWANVPDAAADVIDFWWLAGPAAWFAKDAEFDRVLRDRFLALHEAAARGDCDDWAATPYGALALLVLLDQFPRNAFRGTPRMYATDEKARRIAADAIDAGFQHHVHPSWRLFFTLPFAHSESLVDQDRSVALAGESGGRDLKRAEHHRDIVRRFGRFPHRNPILGRAMRADEQRFLDEGGFAG</sequence>
<organism evidence="1 2">
    <name type="scientific">Mesorhizobium sanjuanii</name>
    <dbReference type="NCBI Taxonomy" id="2037900"/>
    <lineage>
        <taxon>Bacteria</taxon>
        <taxon>Pseudomonadati</taxon>
        <taxon>Pseudomonadota</taxon>
        <taxon>Alphaproteobacteria</taxon>
        <taxon>Hyphomicrobiales</taxon>
        <taxon>Phyllobacteriaceae</taxon>
        <taxon>Mesorhizobium</taxon>
    </lineage>
</organism>
<dbReference type="InterPro" id="IPR010323">
    <property type="entry name" value="DUF924"/>
</dbReference>
<dbReference type="Proteomes" id="UP000219182">
    <property type="component" value="Unassembled WGS sequence"/>
</dbReference>
<comment type="caution">
    <text evidence="1">The sequence shown here is derived from an EMBL/GenBank/DDBJ whole genome shotgun (WGS) entry which is preliminary data.</text>
</comment>
<protein>
    <recommendedName>
        <fullName evidence="3">DUF924 domain-containing protein</fullName>
    </recommendedName>
</protein>